<evidence type="ECO:0000313" key="3">
    <source>
        <dbReference type="EMBL" id="NYG56329.1"/>
    </source>
</evidence>
<evidence type="ECO:0008006" key="5">
    <source>
        <dbReference type="Google" id="ProtNLM"/>
    </source>
</evidence>
<feature type="transmembrane region" description="Helical" evidence="2">
    <location>
        <begin position="109"/>
        <end position="134"/>
    </location>
</feature>
<feature type="region of interest" description="Disordered" evidence="1">
    <location>
        <begin position="1"/>
        <end position="89"/>
    </location>
</feature>
<dbReference type="RefSeq" id="WP_343049362.1">
    <property type="nucleotide sequence ID" value="NZ_JACCAC010000001.1"/>
</dbReference>
<protein>
    <recommendedName>
        <fullName evidence="5">DUF3043 domain-containing protein</fullName>
    </recommendedName>
</protein>
<dbReference type="EMBL" id="JACCAC010000001">
    <property type="protein sequence ID" value="NYG56329.1"/>
    <property type="molecule type" value="Genomic_DNA"/>
</dbReference>
<feature type="transmembrane region" description="Helical" evidence="2">
    <location>
        <begin position="140"/>
        <end position="157"/>
    </location>
</feature>
<accession>A0A7Y9RVW2</accession>
<evidence type="ECO:0000313" key="4">
    <source>
        <dbReference type="Proteomes" id="UP000544110"/>
    </source>
</evidence>
<keyword evidence="2" id="KW-0812">Transmembrane</keyword>
<keyword evidence="2" id="KW-0472">Membrane</keyword>
<reference evidence="3 4" key="1">
    <citation type="submission" date="2020-07" db="EMBL/GenBank/DDBJ databases">
        <title>Sequencing the genomes of 1000 actinobacteria strains.</title>
        <authorList>
            <person name="Klenk H.-P."/>
        </authorList>
    </citation>
    <scope>NUCLEOTIDE SEQUENCE [LARGE SCALE GENOMIC DNA]</scope>
    <source>
        <strain evidence="3 4">DSM 24552</strain>
    </source>
</reference>
<evidence type="ECO:0000256" key="1">
    <source>
        <dbReference type="SAM" id="MobiDB-lite"/>
    </source>
</evidence>
<comment type="caution">
    <text evidence="3">The sequence shown here is derived from an EMBL/GenBank/DDBJ whole genome shotgun (WGS) entry which is preliminary data.</text>
</comment>
<sequence>MFRRSRSDEAAAPATPSPGPGAGPATEVAARPGAKGRPTPSRKEAEAARKARARTPRTRKELAAARRAARIEQSERVRRGMRTGNEADLLPRDRGPVKRFLRDFVDARLTFLELMMPLLLLSLLLSLTGNAYLVTTSSNMMPLLLLLALADGVALRFRVRRQLKARFPDESWKGTTYYAVVRALQVRFLRMPKPQVKLGQELPEHYR</sequence>
<keyword evidence="2" id="KW-1133">Transmembrane helix</keyword>
<feature type="compositionally biased region" description="Basic and acidic residues" evidence="1">
    <location>
        <begin position="58"/>
        <end position="78"/>
    </location>
</feature>
<dbReference type="InterPro" id="IPR021403">
    <property type="entry name" value="DUF3043"/>
</dbReference>
<dbReference type="Pfam" id="PF11241">
    <property type="entry name" value="DUF3043"/>
    <property type="match status" value="1"/>
</dbReference>
<evidence type="ECO:0000256" key="2">
    <source>
        <dbReference type="SAM" id="Phobius"/>
    </source>
</evidence>
<keyword evidence="4" id="KW-1185">Reference proteome</keyword>
<dbReference type="Proteomes" id="UP000544110">
    <property type="component" value="Unassembled WGS sequence"/>
</dbReference>
<gene>
    <name evidence="3" type="ORF">BJ989_002633</name>
</gene>
<organism evidence="3 4">
    <name type="scientific">Nocardioides perillae</name>
    <dbReference type="NCBI Taxonomy" id="1119534"/>
    <lineage>
        <taxon>Bacteria</taxon>
        <taxon>Bacillati</taxon>
        <taxon>Actinomycetota</taxon>
        <taxon>Actinomycetes</taxon>
        <taxon>Propionibacteriales</taxon>
        <taxon>Nocardioidaceae</taxon>
        <taxon>Nocardioides</taxon>
    </lineage>
</organism>
<dbReference type="AlphaFoldDB" id="A0A7Y9RVW2"/>
<name>A0A7Y9RVW2_9ACTN</name>
<proteinExistence type="predicted"/>